<proteinExistence type="predicted"/>
<feature type="non-terminal residue" evidence="1">
    <location>
        <position position="55"/>
    </location>
</feature>
<accession>A0AAV7NLS4</accession>
<organism evidence="1 2">
    <name type="scientific">Pleurodeles waltl</name>
    <name type="common">Iberian ribbed newt</name>
    <dbReference type="NCBI Taxonomy" id="8319"/>
    <lineage>
        <taxon>Eukaryota</taxon>
        <taxon>Metazoa</taxon>
        <taxon>Chordata</taxon>
        <taxon>Craniata</taxon>
        <taxon>Vertebrata</taxon>
        <taxon>Euteleostomi</taxon>
        <taxon>Amphibia</taxon>
        <taxon>Batrachia</taxon>
        <taxon>Caudata</taxon>
        <taxon>Salamandroidea</taxon>
        <taxon>Salamandridae</taxon>
        <taxon>Pleurodelinae</taxon>
        <taxon>Pleurodeles</taxon>
    </lineage>
</organism>
<sequence>GRNIRDKLVHASFSAHKKNKDLTEMFELPPLIGHFKCNNCMACKYTENTKNIEVN</sequence>
<dbReference type="AlphaFoldDB" id="A0AAV7NLS4"/>
<evidence type="ECO:0000313" key="1">
    <source>
        <dbReference type="EMBL" id="KAJ1116489.1"/>
    </source>
</evidence>
<feature type="non-terminal residue" evidence="1">
    <location>
        <position position="1"/>
    </location>
</feature>
<dbReference type="EMBL" id="JANPWB010000012">
    <property type="protein sequence ID" value="KAJ1116489.1"/>
    <property type="molecule type" value="Genomic_DNA"/>
</dbReference>
<name>A0AAV7NLS4_PLEWA</name>
<reference evidence="1" key="1">
    <citation type="journal article" date="2022" name="bioRxiv">
        <title>Sequencing and chromosome-scale assembly of the giantPleurodeles waltlgenome.</title>
        <authorList>
            <person name="Brown T."/>
            <person name="Elewa A."/>
            <person name="Iarovenko S."/>
            <person name="Subramanian E."/>
            <person name="Araus A.J."/>
            <person name="Petzold A."/>
            <person name="Susuki M."/>
            <person name="Suzuki K.-i.T."/>
            <person name="Hayashi T."/>
            <person name="Toyoda A."/>
            <person name="Oliveira C."/>
            <person name="Osipova E."/>
            <person name="Leigh N.D."/>
            <person name="Simon A."/>
            <person name="Yun M.H."/>
        </authorList>
    </citation>
    <scope>NUCLEOTIDE SEQUENCE</scope>
    <source>
        <strain evidence="1">20211129_DDA</strain>
        <tissue evidence="1">Liver</tissue>
    </source>
</reference>
<protein>
    <submittedName>
        <fullName evidence="1">Uncharacterized protein</fullName>
    </submittedName>
</protein>
<dbReference type="Proteomes" id="UP001066276">
    <property type="component" value="Chromosome 8"/>
</dbReference>
<evidence type="ECO:0000313" key="2">
    <source>
        <dbReference type="Proteomes" id="UP001066276"/>
    </source>
</evidence>
<comment type="caution">
    <text evidence="1">The sequence shown here is derived from an EMBL/GenBank/DDBJ whole genome shotgun (WGS) entry which is preliminary data.</text>
</comment>
<gene>
    <name evidence="1" type="ORF">NDU88_004700</name>
</gene>
<keyword evidence="2" id="KW-1185">Reference proteome</keyword>